<dbReference type="Gene3D" id="3.40.50.1220">
    <property type="entry name" value="TPP-binding domain"/>
    <property type="match status" value="1"/>
</dbReference>
<evidence type="ECO:0000256" key="1">
    <source>
        <dbReference type="ARBA" id="ARBA00004974"/>
    </source>
</evidence>
<dbReference type="InterPro" id="IPR029061">
    <property type="entry name" value="THDP-binding"/>
</dbReference>
<evidence type="ECO:0000256" key="7">
    <source>
        <dbReference type="ARBA" id="ARBA00022679"/>
    </source>
</evidence>
<keyword evidence="5 14" id="KW-0028">Amino-acid biosynthesis</keyword>
<evidence type="ECO:0000313" key="19">
    <source>
        <dbReference type="EMBL" id="CCH16469.1"/>
    </source>
</evidence>
<dbReference type="FunFam" id="3.40.50.970:FF:000016">
    <property type="entry name" value="Acetolactate synthase"/>
    <property type="match status" value="1"/>
</dbReference>
<dbReference type="InterPro" id="IPR012001">
    <property type="entry name" value="Thiamin_PyroP_enz_TPP-bd_dom"/>
</dbReference>
<dbReference type="CDD" id="cd02015">
    <property type="entry name" value="TPP_AHAS"/>
    <property type="match status" value="1"/>
</dbReference>
<comment type="pathway">
    <text evidence="1 14">Amino-acid biosynthesis; L-isoleucine biosynthesis; L-isoleucine from 2-oxobutanoate: step 1/4.</text>
</comment>
<dbReference type="EC" id="2.2.1.6" evidence="4 14"/>
<keyword evidence="7 14" id="KW-0808">Transferase</keyword>
<evidence type="ECO:0000256" key="8">
    <source>
        <dbReference type="ARBA" id="ARBA00022723"/>
    </source>
</evidence>
<dbReference type="Pfam" id="PF02776">
    <property type="entry name" value="TPP_enzyme_N"/>
    <property type="match status" value="1"/>
</dbReference>
<comment type="cofactor">
    <cofactor evidence="14">
        <name>Mg(2+)</name>
        <dbReference type="ChEBI" id="CHEBI:18420"/>
    </cofactor>
    <text evidence="14">Binds 1 Mg(2+) ion per subunit.</text>
</comment>
<dbReference type="Gene3D" id="3.40.50.970">
    <property type="match status" value="2"/>
</dbReference>
<dbReference type="eggNOG" id="COG0028">
    <property type="taxonomic scope" value="Bacteria"/>
</dbReference>
<keyword evidence="6" id="KW-0285">Flavoprotein</keyword>
<evidence type="ECO:0000256" key="12">
    <source>
        <dbReference type="ARBA" id="ARBA00023304"/>
    </source>
</evidence>
<dbReference type="FunFam" id="3.40.50.1220:FF:000008">
    <property type="entry name" value="Acetolactate synthase"/>
    <property type="match status" value="1"/>
</dbReference>
<evidence type="ECO:0000256" key="5">
    <source>
        <dbReference type="ARBA" id="ARBA00022605"/>
    </source>
</evidence>
<dbReference type="GO" id="GO:0050660">
    <property type="term" value="F:flavin adenine dinucleotide binding"/>
    <property type="evidence" value="ECO:0007669"/>
    <property type="project" value="InterPro"/>
</dbReference>
<dbReference type="STRING" id="1150864.MILUP08_41383"/>
<dbReference type="UniPathway" id="UPA00047">
    <property type="reaction ID" value="UER00055"/>
</dbReference>
<keyword evidence="8 14" id="KW-0479">Metal-binding</keyword>
<accession>I0KY22</accession>
<evidence type="ECO:0000256" key="6">
    <source>
        <dbReference type="ARBA" id="ARBA00022630"/>
    </source>
</evidence>
<evidence type="ECO:0000256" key="13">
    <source>
        <dbReference type="ARBA" id="ARBA00048670"/>
    </source>
</evidence>
<dbReference type="AlphaFoldDB" id="I0KY22"/>
<dbReference type="InterPro" id="IPR012846">
    <property type="entry name" value="Acetolactate_synth_lsu"/>
</dbReference>
<dbReference type="PANTHER" id="PTHR18968:SF13">
    <property type="entry name" value="ACETOLACTATE SYNTHASE CATALYTIC SUBUNIT, MITOCHONDRIAL"/>
    <property type="match status" value="1"/>
</dbReference>
<keyword evidence="10 14" id="KW-0460">Magnesium</keyword>
<comment type="catalytic activity">
    <reaction evidence="13 14">
        <text>2 pyruvate + H(+) = (2S)-2-acetolactate + CO2</text>
        <dbReference type="Rhea" id="RHEA:25249"/>
        <dbReference type="ChEBI" id="CHEBI:15361"/>
        <dbReference type="ChEBI" id="CHEBI:15378"/>
        <dbReference type="ChEBI" id="CHEBI:16526"/>
        <dbReference type="ChEBI" id="CHEBI:58476"/>
        <dbReference type="EC" id="2.2.1.6"/>
    </reaction>
</comment>
<protein>
    <recommendedName>
        <fullName evidence="4 14">Acetolactate synthase</fullName>
        <ecNumber evidence="4 14">2.2.1.6</ecNumber>
    </recommendedName>
</protein>
<dbReference type="SUPFAM" id="SSF52467">
    <property type="entry name" value="DHS-like NAD/FAD-binding domain"/>
    <property type="match status" value="1"/>
</dbReference>
<dbReference type="InterPro" id="IPR029035">
    <property type="entry name" value="DHS-like_NAD/FAD-binding_dom"/>
</dbReference>
<dbReference type="GO" id="GO:0000287">
    <property type="term" value="F:magnesium ion binding"/>
    <property type="evidence" value="ECO:0007669"/>
    <property type="project" value="UniProtKB-UniRule"/>
</dbReference>
<keyword evidence="20" id="KW-1185">Reference proteome</keyword>
<organism evidence="19 20">
    <name type="scientific">Micromonospora lupini str. Lupac 08</name>
    <dbReference type="NCBI Taxonomy" id="1150864"/>
    <lineage>
        <taxon>Bacteria</taxon>
        <taxon>Bacillati</taxon>
        <taxon>Actinomycetota</taxon>
        <taxon>Actinomycetes</taxon>
        <taxon>Micromonosporales</taxon>
        <taxon>Micromonosporaceae</taxon>
        <taxon>Micromonospora</taxon>
    </lineage>
</organism>
<dbReference type="InterPro" id="IPR012000">
    <property type="entry name" value="Thiamin_PyroP_enz_cen_dom"/>
</dbReference>
<dbReference type="PANTHER" id="PTHR18968">
    <property type="entry name" value="THIAMINE PYROPHOSPHATE ENZYMES"/>
    <property type="match status" value="1"/>
</dbReference>
<evidence type="ECO:0000256" key="3">
    <source>
        <dbReference type="ARBA" id="ARBA00007812"/>
    </source>
</evidence>
<evidence type="ECO:0000313" key="20">
    <source>
        <dbReference type="Proteomes" id="UP000003448"/>
    </source>
</evidence>
<comment type="pathway">
    <text evidence="2 14">Amino-acid biosynthesis; L-valine biosynthesis; L-valine from pyruvate: step 1/4.</text>
</comment>
<dbReference type="GO" id="GO:0009097">
    <property type="term" value="P:isoleucine biosynthetic process"/>
    <property type="evidence" value="ECO:0007669"/>
    <property type="project" value="UniProtKB-UniPathway"/>
</dbReference>
<dbReference type="PROSITE" id="PS00187">
    <property type="entry name" value="TPP_ENZYMES"/>
    <property type="match status" value="1"/>
</dbReference>
<comment type="cofactor">
    <cofactor evidence="14">
        <name>thiamine diphosphate</name>
        <dbReference type="ChEBI" id="CHEBI:58937"/>
    </cofactor>
    <text evidence="14">Binds 1 thiamine pyrophosphate per subunit.</text>
</comment>
<evidence type="ECO:0000259" key="17">
    <source>
        <dbReference type="Pfam" id="PF02775"/>
    </source>
</evidence>
<reference evidence="20" key="1">
    <citation type="journal article" date="2012" name="J. Bacteriol.">
        <title>Genome Sequence of Micromonospora lupini Lupac 08, Isolated from Root Nodules of Lupinus angustifolius.</title>
        <authorList>
            <person name="Alonso-Vega P."/>
            <person name="Normand P."/>
            <person name="Bacigalupe R."/>
            <person name="Pujic P."/>
            <person name="Lajus A."/>
            <person name="Vallenet D."/>
            <person name="Carro L."/>
            <person name="Coll P."/>
            <person name="Trujillo M.E."/>
        </authorList>
    </citation>
    <scope>NUCLEOTIDE SEQUENCE [LARGE SCALE GENOMIC DNA]</scope>
    <source>
        <strain evidence="20">Lupac 08</strain>
    </source>
</reference>
<evidence type="ECO:0000256" key="4">
    <source>
        <dbReference type="ARBA" id="ARBA00013145"/>
    </source>
</evidence>
<dbReference type="Proteomes" id="UP000003448">
    <property type="component" value="Unassembled WGS sequence"/>
</dbReference>
<dbReference type="InterPro" id="IPR045229">
    <property type="entry name" value="TPP_enz"/>
</dbReference>
<evidence type="ECO:0000256" key="10">
    <source>
        <dbReference type="ARBA" id="ARBA00022842"/>
    </source>
</evidence>
<gene>
    <name evidence="19" type="primary">ilvB</name>
    <name evidence="19" type="ORF">MILUP08_41383</name>
</gene>
<dbReference type="EMBL" id="CAIE01000014">
    <property type="protein sequence ID" value="CCH16469.1"/>
    <property type="molecule type" value="Genomic_DNA"/>
</dbReference>
<feature type="region of interest" description="Disordered" evidence="15">
    <location>
        <begin position="22"/>
        <end position="48"/>
    </location>
</feature>
<comment type="similarity">
    <text evidence="3 14">Belongs to the TPP enzyme family.</text>
</comment>
<evidence type="ECO:0000256" key="15">
    <source>
        <dbReference type="SAM" id="MobiDB-lite"/>
    </source>
</evidence>
<feature type="domain" description="Thiamine pyrophosphate enzyme TPP-binding" evidence="17">
    <location>
        <begin position="477"/>
        <end position="630"/>
    </location>
</feature>
<dbReference type="NCBIfam" id="NF005860">
    <property type="entry name" value="PRK07789.1"/>
    <property type="match status" value="1"/>
</dbReference>
<feature type="domain" description="Thiamine pyrophosphate enzyme N-terminal TPP-binding" evidence="18">
    <location>
        <begin position="91"/>
        <end position="203"/>
    </location>
</feature>
<dbReference type="Pfam" id="PF00205">
    <property type="entry name" value="TPP_enzyme_M"/>
    <property type="match status" value="1"/>
</dbReference>
<sequence length="666" mass="70934">MHLHEGRFYCRRNLSRRAHARLASLNKPQPLQPKARTAMTRPTPETLAHTARRARATADPAGTVDPAAATRAAATPAAPAVRTAAPAQVSGAGSLVRSLEALGVDVVFGIPGGAILPAYDPLYDSTVRHILVRHEQGAGHAATGYAQATGKVGVCIATSGPGATNLVTPIADAYMDSVAMVAITGQVARPSIGTDAFQEADIQGITLPITKHNFLVQTPEEIPQVLAEAFHLASTGRPGPVLVDIPKDVLQAPTTFAWPPTLELPGYRPTLHPHGKQIREAARLMAGARRPVLYVGGGVLKAGATDSLRRLAELTGIPVVTTLMALGAFPDSHRQHLGMPGMHGTVAANYALQKSDLIVALGARFDDRVTGKLDSFAPDAAVVHADIDPAEIGKNRHADVPIVGDARHVIDELIAAVGVERSTGRGTDLGDWWTQLDDLRTRYPLGYEEPSDGTLSPHYVIKRLGEIVGSDAIYVAGVGQHQMWASQFISYEKPYTWLNSGGLGTMGYAVPAAMGAKVGKPDAVVWAIDGDGCFQMTNQELATCALEGIPVKIAVINNGNLGMVRQWQTLFYNERYSNTELGTHKHRIPDFVKLAEALGCVGLRCETADDVDKTIAAAMEINDAPVVIDFVVGKDAMVWPMVPAGTSNDEIMFARGVRPVFDEDDI</sequence>
<dbReference type="CDD" id="cd07035">
    <property type="entry name" value="TPP_PYR_POX_like"/>
    <property type="match status" value="1"/>
</dbReference>
<dbReference type="GO" id="GO:0009099">
    <property type="term" value="P:L-valine biosynthetic process"/>
    <property type="evidence" value="ECO:0007669"/>
    <property type="project" value="UniProtKB-UniPathway"/>
</dbReference>
<feature type="domain" description="Thiamine pyrophosphate enzyme central" evidence="16">
    <location>
        <begin position="278"/>
        <end position="413"/>
    </location>
</feature>
<proteinExistence type="inferred from homology"/>
<dbReference type="SUPFAM" id="SSF52518">
    <property type="entry name" value="Thiamin diphosphate-binding fold (THDP-binding)"/>
    <property type="match status" value="2"/>
</dbReference>
<evidence type="ECO:0000256" key="14">
    <source>
        <dbReference type="RuleBase" id="RU003591"/>
    </source>
</evidence>
<dbReference type="InterPro" id="IPR011766">
    <property type="entry name" value="TPP_enzyme_TPP-bd"/>
</dbReference>
<dbReference type="UniPathway" id="UPA00049">
    <property type="reaction ID" value="UER00059"/>
</dbReference>
<keyword evidence="12 14" id="KW-0100">Branched-chain amino acid biosynthesis</keyword>
<keyword evidence="11 14" id="KW-0786">Thiamine pyrophosphate</keyword>
<dbReference type="Pfam" id="PF02775">
    <property type="entry name" value="TPP_enzyme_C"/>
    <property type="match status" value="1"/>
</dbReference>
<dbReference type="GO" id="GO:0030976">
    <property type="term" value="F:thiamine pyrophosphate binding"/>
    <property type="evidence" value="ECO:0007669"/>
    <property type="project" value="UniProtKB-UniRule"/>
</dbReference>
<evidence type="ECO:0000256" key="11">
    <source>
        <dbReference type="ARBA" id="ARBA00023052"/>
    </source>
</evidence>
<comment type="caution">
    <text evidence="19">The sequence shown here is derived from an EMBL/GenBank/DDBJ whole genome shotgun (WGS) entry which is preliminary data.</text>
</comment>
<dbReference type="FunFam" id="3.40.50.970:FF:000007">
    <property type="entry name" value="Acetolactate synthase"/>
    <property type="match status" value="1"/>
</dbReference>
<evidence type="ECO:0000259" key="18">
    <source>
        <dbReference type="Pfam" id="PF02776"/>
    </source>
</evidence>
<evidence type="ECO:0000256" key="9">
    <source>
        <dbReference type="ARBA" id="ARBA00022827"/>
    </source>
</evidence>
<dbReference type="InterPro" id="IPR039368">
    <property type="entry name" value="AHAS_TPP"/>
</dbReference>
<evidence type="ECO:0000256" key="2">
    <source>
        <dbReference type="ARBA" id="ARBA00005025"/>
    </source>
</evidence>
<dbReference type="InterPro" id="IPR000399">
    <property type="entry name" value="TPP-bd_CS"/>
</dbReference>
<evidence type="ECO:0000259" key="16">
    <source>
        <dbReference type="Pfam" id="PF00205"/>
    </source>
</evidence>
<name>I0KY22_9ACTN</name>
<dbReference type="GO" id="GO:0005948">
    <property type="term" value="C:acetolactate synthase complex"/>
    <property type="evidence" value="ECO:0007669"/>
    <property type="project" value="TreeGrafter"/>
</dbReference>
<keyword evidence="9" id="KW-0274">FAD</keyword>
<dbReference type="NCBIfam" id="TIGR00118">
    <property type="entry name" value="acolac_lg"/>
    <property type="match status" value="1"/>
</dbReference>
<dbReference type="GO" id="GO:0003984">
    <property type="term" value="F:acetolactate synthase activity"/>
    <property type="evidence" value="ECO:0007669"/>
    <property type="project" value="UniProtKB-EC"/>
</dbReference>